<evidence type="ECO:0000256" key="9">
    <source>
        <dbReference type="ARBA" id="ARBA00047571"/>
    </source>
</evidence>
<dbReference type="OrthoDB" id="308383at2759"/>
<comment type="catalytic activity">
    <reaction evidence="9 12">
        <text>L-lysyl(4)-[histone H3] + 3 S-adenosyl-L-methionine = N(6),N(6),N(6)-trimethyl-L-lysyl(4)-[histone H3] + 3 S-adenosyl-L-homocysteine + 3 H(+)</text>
        <dbReference type="Rhea" id="RHEA:60260"/>
        <dbReference type="Rhea" id="RHEA-COMP:15537"/>
        <dbReference type="Rhea" id="RHEA-COMP:15547"/>
        <dbReference type="ChEBI" id="CHEBI:15378"/>
        <dbReference type="ChEBI" id="CHEBI:29969"/>
        <dbReference type="ChEBI" id="CHEBI:57856"/>
        <dbReference type="ChEBI" id="CHEBI:59789"/>
        <dbReference type="ChEBI" id="CHEBI:61961"/>
        <dbReference type="EC" id="2.1.1.354"/>
    </reaction>
</comment>
<feature type="region of interest" description="Disordered" evidence="13">
    <location>
        <begin position="725"/>
        <end position="784"/>
    </location>
</feature>
<dbReference type="SUPFAM" id="SSF82199">
    <property type="entry name" value="SET domain"/>
    <property type="match status" value="1"/>
</dbReference>
<dbReference type="GO" id="GO:0048188">
    <property type="term" value="C:Set1C/COMPASS complex"/>
    <property type="evidence" value="ECO:0007669"/>
    <property type="project" value="InterPro"/>
</dbReference>
<comment type="catalytic activity">
    <reaction evidence="11">
        <text>N(6),N(6)-dimethyl-L-lysyl(4)-[histone H3] + S-adenosyl-L-methionine = N(6),N(6),N(6)-trimethyl-L-lysyl(4)-[histone H3] + S-adenosyl-L-homocysteine + H(+)</text>
        <dbReference type="Rhea" id="RHEA:60272"/>
        <dbReference type="Rhea" id="RHEA-COMP:15537"/>
        <dbReference type="Rhea" id="RHEA-COMP:15540"/>
        <dbReference type="ChEBI" id="CHEBI:15378"/>
        <dbReference type="ChEBI" id="CHEBI:57856"/>
        <dbReference type="ChEBI" id="CHEBI:59789"/>
        <dbReference type="ChEBI" id="CHEBI:61961"/>
        <dbReference type="ChEBI" id="CHEBI:61976"/>
    </reaction>
</comment>
<dbReference type="InterPro" id="IPR024657">
    <property type="entry name" value="COMPASS_Set1_N-SET"/>
</dbReference>
<dbReference type="SUPFAM" id="SSF54928">
    <property type="entry name" value="RNA-binding domain, RBD"/>
    <property type="match status" value="1"/>
</dbReference>
<keyword evidence="5 12" id="KW-0808">Transferase</keyword>
<comment type="function">
    <text evidence="12">Catalytic component of the COMPASS (Set1C) complex that specifically mono-, di- and trimethylates histone H3 to form H3K4me1/2/3. COMPASS recognizes ubiquitinated H2B on one face of the nucleosome which stimulates the methylation of H3 on the opposing face.</text>
</comment>
<evidence type="ECO:0000256" key="2">
    <source>
        <dbReference type="ARBA" id="ARBA00012182"/>
    </source>
</evidence>
<dbReference type="Gene3D" id="2.170.270.10">
    <property type="entry name" value="SET domain"/>
    <property type="match status" value="1"/>
</dbReference>
<accession>A0A9P8PRI7</accession>
<dbReference type="EMBL" id="JAEUBF010000677">
    <property type="protein sequence ID" value="KAH3676164.1"/>
    <property type="molecule type" value="Genomic_DNA"/>
</dbReference>
<comment type="subunit">
    <text evidence="12">Component of the COMPASS (Set1C) complex.</text>
</comment>
<comment type="caution">
    <text evidence="16">The sequence shown here is derived from an EMBL/GenBank/DDBJ whole genome shotgun (WGS) entry which is preliminary data.</text>
</comment>
<dbReference type="SMART" id="SM00508">
    <property type="entry name" value="PostSET"/>
    <property type="match status" value="1"/>
</dbReference>
<gene>
    <name evidence="16" type="ORF">WICMUC_002186</name>
</gene>
<dbReference type="GO" id="GO:0032259">
    <property type="term" value="P:methylation"/>
    <property type="evidence" value="ECO:0007669"/>
    <property type="project" value="UniProtKB-KW"/>
</dbReference>
<dbReference type="PROSITE" id="PS50280">
    <property type="entry name" value="SET"/>
    <property type="match status" value="1"/>
</dbReference>
<evidence type="ECO:0000256" key="12">
    <source>
        <dbReference type="PIRNR" id="PIRNR037104"/>
    </source>
</evidence>
<evidence type="ECO:0000256" key="8">
    <source>
        <dbReference type="ARBA" id="ARBA00023242"/>
    </source>
</evidence>
<feature type="compositionally biased region" description="Low complexity" evidence="13">
    <location>
        <begin position="135"/>
        <end position="146"/>
    </location>
</feature>
<evidence type="ECO:0000256" key="13">
    <source>
        <dbReference type="SAM" id="MobiDB-lite"/>
    </source>
</evidence>
<evidence type="ECO:0000259" key="14">
    <source>
        <dbReference type="PROSITE" id="PS50280"/>
    </source>
</evidence>
<evidence type="ECO:0000313" key="17">
    <source>
        <dbReference type="Proteomes" id="UP000769528"/>
    </source>
</evidence>
<feature type="domain" description="SET" evidence="14">
    <location>
        <begin position="1001"/>
        <end position="1118"/>
    </location>
</feature>
<feature type="region of interest" description="Disordered" evidence="13">
    <location>
        <begin position="1"/>
        <end position="146"/>
    </location>
</feature>
<dbReference type="SMART" id="SM01291">
    <property type="entry name" value="N-SET"/>
    <property type="match status" value="1"/>
</dbReference>
<dbReference type="InterPro" id="IPR035979">
    <property type="entry name" value="RBD_domain_sf"/>
</dbReference>
<dbReference type="PIRSF" id="PIRSF037104">
    <property type="entry name" value="Histone_H3-K4_mtfrase_Set1_fun"/>
    <property type="match status" value="1"/>
</dbReference>
<feature type="compositionally biased region" description="Basic and acidic residues" evidence="13">
    <location>
        <begin position="113"/>
        <end position="133"/>
    </location>
</feature>
<dbReference type="Pfam" id="PF00856">
    <property type="entry name" value="SET"/>
    <property type="match status" value="1"/>
</dbReference>
<dbReference type="PROSITE" id="PS50868">
    <property type="entry name" value="POST_SET"/>
    <property type="match status" value="1"/>
</dbReference>
<reference evidence="16" key="2">
    <citation type="submission" date="2021-01" db="EMBL/GenBank/DDBJ databases">
        <authorList>
            <person name="Schikora-Tamarit M.A."/>
        </authorList>
    </citation>
    <scope>NUCLEOTIDE SEQUENCE</scope>
    <source>
        <strain evidence="16">CBS6341</strain>
    </source>
</reference>
<evidence type="ECO:0000256" key="5">
    <source>
        <dbReference type="ARBA" id="ARBA00022679"/>
    </source>
</evidence>
<comment type="subcellular location">
    <subcellularLocation>
        <location evidence="1 12">Nucleus</location>
    </subcellularLocation>
</comment>
<dbReference type="PROSITE" id="PS51572">
    <property type="entry name" value="SAM_MT43_1"/>
    <property type="match status" value="1"/>
</dbReference>
<evidence type="ECO:0000256" key="6">
    <source>
        <dbReference type="ARBA" id="ARBA00022691"/>
    </source>
</evidence>
<evidence type="ECO:0000256" key="1">
    <source>
        <dbReference type="ARBA" id="ARBA00004123"/>
    </source>
</evidence>
<dbReference type="InterPro" id="IPR003616">
    <property type="entry name" value="Post-SET_dom"/>
</dbReference>
<feature type="compositionally biased region" description="Basic and acidic residues" evidence="13">
    <location>
        <begin position="8"/>
        <end position="26"/>
    </location>
</feature>
<evidence type="ECO:0000256" key="7">
    <source>
        <dbReference type="ARBA" id="ARBA00022853"/>
    </source>
</evidence>
<feature type="compositionally biased region" description="Low complexity" evidence="13">
    <location>
        <begin position="27"/>
        <end position="44"/>
    </location>
</feature>
<evidence type="ECO:0000259" key="15">
    <source>
        <dbReference type="PROSITE" id="PS50868"/>
    </source>
</evidence>
<feature type="domain" description="Post-SET" evidence="15">
    <location>
        <begin position="1127"/>
        <end position="1143"/>
    </location>
</feature>
<dbReference type="EC" id="2.1.1.354" evidence="2 12"/>
<organism evidence="16 17">
    <name type="scientific">Wickerhamomyces mucosus</name>
    <dbReference type="NCBI Taxonomy" id="1378264"/>
    <lineage>
        <taxon>Eukaryota</taxon>
        <taxon>Fungi</taxon>
        <taxon>Dikarya</taxon>
        <taxon>Ascomycota</taxon>
        <taxon>Saccharomycotina</taxon>
        <taxon>Saccharomycetes</taxon>
        <taxon>Phaffomycetales</taxon>
        <taxon>Wickerhamomycetaceae</taxon>
        <taxon>Wickerhamomyces</taxon>
    </lineage>
</organism>
<evidence type="ECO:0000256" key="11">
    <source>
        <dbReference type="ARBA" id="ARBA00049129"/>
    </source>
</evidence>
<sequence length="1143" mass="130895">MGYNRNRVQSEDNYSDRRKHENDYRSSSHNSNYPTNSYSPSNMNRQYGSSHSRSTYQHQHPKTQQDSSSYSSHYKNSTPPYNKHQTYRSSSQKYFSKDNTLIASPKNISRTEYSTHDSKSSHSSTDEISDRRAKSQFSNSSFTTQKTSSTISSTKFSWNDSYSEARMTPIQKKSSVVERGTNPNNKWKQGTKIEYKDQDHFMINGKYKRLENVLQSHQEPFRVVHDPQLNKSENETKRLLIEEKDKLKIVKKVPGIFTKDPRKEINLKKHIHSSKIKKRVNYKSLPIPKFSYDDNSIGPPPPTEIVITGISNPRMNTTLRNRLPEFGEILEFESIVDPNNGTLLGISRAKFGGPTLDKASRNAKEAMKSLDMLKMDGYLIRVHLNHNDNKILEGLKTDIITKRNKAKLAVEAATAVSMAPNAPKAVIKKIEERERRTFKGKENSIINDYMQPKRDVEFKKTGSSAPIKSIAKTVSVPKFKKSLLSREILEEYVKGRPHVLLPKKFQMSLSKEAFTNDFAHDEWTRVKEDKEGLVIIFRDLQDAKEFFNKYNGTKHKGIKLLLSLQIPENYGESFPSLDSKETLGDTALSIVRELELAVTKDIIKSLSQVILDSLNPENYPELIGKIKSESKPLIQETLVESIELPNILINAKKPRSATDRLDSGVFSLTSRELNLPSFKKSNNNNSNIKKRNLPLGYSQRFEDDLENFSDNEAKETPAISTELKRQISEDLRESDTEAEQRPNKKARYTKQDVMLYSSSSEDEMDETEAKTESLPTTPDDEDRMDIDFVGKTEVLEEKNKDDISAVEQHLPEVDQDIVIDDREDYTGFDNNHRPTTTELSVTVFPESKIDTLDVGSLQALIKDKEDFELLKELSTSKHSSRLDIPVSYWAWRHKDKLEQNSQSKDEIETLLPDKLENSTGSHRIEGYVKIPDSLKSEYLAHKKRVHDPLKTIQGEDEEAEAARVQSSRVNRANNRRFAYEVSNFNTENEVLTVNQLNKRKKPVTFARSAIHNWGLYALEPIAAKEMIIEYVGERIRQQVAEFREKEYLKSGIGSSYLFRVDENTVIDATKKGGIARFINHCCVPSCTAKIIKVEGEKRIVIYALRDIATNEELTYDYKFERETNNEERVVCLCGAPGCKGFLN</sequence>
<evidence type="ECO:0000313" key="16">
    <source>
        <dbReference type="EMBL" id="KAH3676164.1"/>
    </source>
</evidence>
<keyword evidence="12" id="KW-0158">Chromosome</keyword>
<comment type="catalytic activity">
    <reaction evidence="10">
        <text>N(6)-methyl-L-lysyl(4)-[histone H3] + S-adenosyl-L-methionine = N(6),N(6)-dimethyl-L-lysyl(4)-[histone H3] + S-adenosyl-L-homocysteine + H(+)</text>
        <dbReference type="Rhea" id="RHEA:60268"/>
        <dbReference type="Rhea" id="RHEA-COMP:15540"/>
        <dbReference type="Rhea" id="RHEA-COMP:15543"/>
        <dbReference type="ChEBI" id="CHEBI:15378"/>
        <dbReference type="ChEBI" id="CHEBI:57856"/>
        <dbReference type="ChEBI" id="CHEBI:59789"/>
        <dbReference type="ChEBI" id="CHEBI:61929"/>
        <dbReference type="ChEBI" id="CHEBI:61976"/>
    </reaction>
</comment>
<keyword evidence="8 12" id="KW-0539">Nucleus</keyword>
<protein>
    <recommendedName>
        <fullName evidence="3 12">Histone-lysine N-methyltransferase, H3 lysine-4 specific</fullName>
        <ecNumber evidence="2 12">2.1.1.354</ecNumber>
    </recommendedName>
</protein>
<keyword evidence="4 12" id="KW-0489">Methyltransferase</keyword>
<dbReference type="GO" id="GO:0140999">
    <property type="term" value="F:histone H3K4 trimethyltransferase activity"/>
    <property type="evidence" value="ECO:0007669"/>
    <property type="project" value="UniProtKB-EC"/>
</dbReference>
<dbReference type="InterPro" id="IPR017111">
    <property type="entry name" value="Set1_fungi"/>
</dbReference>
<dbReference type="Pfam" id="PF11764">
    <property type="entry name" value="N-SET"/>
    <property type="match status" value="1"/>
</dbReference>
<keyword evidence="7 12" id="KW-0156">Chromatin regulator</keyword>
<keyword evidence="6 12" id="KW-0949">S-adenosyl-L-methionine</keyword>
<reference evidence="16" key="1">
    <citation type="journal article" date="2021" name="Open Biol.">
        <title>Shared evolutionary footprints suggest mitochondrial oxidative damage underlies multiple complex I losses in fungi.</title>
        <authorList>
            <person name="Schikora-Tamarit M.A."/>
            <person name="Marcet-Houben M."/>
            <person name="Nosek J."/>
            <person name="Gabaldon T."/>
        </authorList>
    </citation>
    <scope>NUCLEOTIDE SEQUENCE</scope>
    <source>
        <strain evidence="16">CBS6341</strain>
    </source>
</reference>
<dbReference type="InterPro" id="IPR046341">
    <property type="entry name" value="SET_dom_sf"/>
</dbReference>
<dbReference type="AlphaFoldDB" id="A0A9P8PRI7"/>
<keyword evidence="17" id="KW-1185">Reference proteome</keyword>
<dbReference type="InterPro" id="IPR001214">
    <property type="entry name" value="SET_dom"/>
</dbReference>
<evidence type="ECO:0000256" key="10">
    <source>
        <dbReference type="ARBA" id="ARBA00047583"/>
    </source>
</evidence>
<dbReference type="InterPro" id="IPR012677">
    <property type="entry name" value="Nucleotide-bd_a/b_plait_sf"/>
</dbReference>
<dbReference type="InterPro" id="IPR044570">
    <property type="entry name" value="Set1-like"/>
</dbReference>
<name>A0A9P8PRI7_9ASCO</name>
<dbReference type="SMART" id="SM00317">
    <property type="entry name" value="SET"/>
    <property type="match status" value="1"/>
</dbReference>
<dbReference type="Gene3D" id="3.30.70.330">
    <property type="match status" value="1"/>
</dbReference>
<feature type="region of interest" description="Disordered" evidence="13">
    <location>
        <begin position="169"/>
        <end position="188"/>
    </location>
</feature>
<feature type="compositionally biased region" description="Polar residues" evidence="13">
    <location>
        <begin position="73"/>
        <end position="112"/>
    </location>
</feature>
<proteinExistence type="predicted"/>
<feature type="compositionally biased region" description="Basic and acidic residues" evidence="13">
    <location>
        <begin position="725"/>
        <end position="742"/>
    </location>
</feature>
<feature type="compositionally biased region" description="Polar residues" evidence="13">
    <location>
        <begin position="45"/>
        <end position="66"/>
    </location>
</feature>
<dbReference type="PANTHER" id="PTHR45814:SF2">
    <property type="entry name" value="HISTONE-LYSINE N-METHYLTRANSFERASE SETD1"/>
    <property type="match status" value="1"/>
</dbReference>
<evidence type="ECO:0000256" key="4">
    <source>
        <dbReference type="ARBA" id="ARBA00022603"/>
    </source>
</evidence>
<evidence type="ECO:0000256" key="3">
    <source>
        <dbReference type="ARBA" id="ARBA00015839"/>
    </source>
</evidence>
<dbReference type="GO" id="GO:0003676">
    <property type="term" value="F:nucleic acid binding"/>
    <property type="evidence" value="ECO:0007669"/>
    <property type="project" value="InterPro"/>
</dbReference>
<dbReference type="Proteomes" id="UP000769528">
    <property type="component" value="Unassembled WGS sequence"/>
</dbReference>
<dbReference type="PANTHER" id="PTHR45814">
    <property type="entry name" value="HISTONE-LYSINE N-METHYLTRANSFERASE SETD1"/>
    <property type="match status" value="1"/>
</dbReference>